<dbReference type="PANTHER" id="PTHR13309">
    <property type="entry name" value="NUCLEAR FRAGILE X MENTAL RETARDATION PROTEIN INTERACTING PROTEIN 1"/>
    <property type="match status" value="1"/>
</dbReference>
<evidence type="ECO:0000256" key="2">
    <source>
        <dbReference type="ARBA" id="ARBA00022771"/>
    </source>
</evidence>
<accession>A0AAD3CH11</accession>
<keyword evidence="1 4" id="KW-0479">Metal-binding</keyword>
<evidence type="ECO:0000313" key="9">
    <source>
        <dbReference type="Proteomes" id="UP001054902"/>
    </source>
</evidence>
<dbReference type="SMART" id="SM00355">
    <property type="entry name" value="ZnF_C2H2"/>
    <property type="match status" value="2"/>
</dbReference>
<dbReference type="PROSITE" id="PS00028">
    <property type="entry name" value="ZINC_FINGER_C2H2_1"/>
    <property type="match status" value="1"/>
</dbReference>
<dbReference type="GO" id="GO:0003723">
    <property type="term" value="F:RNA binding"/>
    <property type="evidence" value="ECO:0007669"/>
    <property type="project" value="InterPro"/>
</dbReference>
<feature type="compositionally biased region" description="Polar residues" evidence="5">
    <location>
        <begin position="54"/>
        <end position="63"/>
    </location>
</feature>
<dbReference type="Proteomes" id="UP001054902">
    <property type="component" value="Unassembled WGS sequence"/>
</dbReference>
<dbReference type="Pfam" id="PF00642">
    <property type="entry name" value="zf-CCCH"/>
    <property type="match status" value="1"/>
</dbReference>
<dbReference type="InterPro" id="IPR019496">
    <property type="entry name" value="NUFIP1_cons_dom"/>
</dbReference>
<dbReference type="PROSITE" id="PS50157">
    <property type="entry name" value="ZINC_FINGER_C2H2_2"/>
    <property type="match status" value="1"/>
</dbReference>
<evidence type="ECO:0000313" key="8">
    <source>
        <dbReference type="EMBL" id="GFH45671.1"/>
    </source>
</evidence>
<organism evidence="8 9">
    <name type="scientific">Chaetoceros tenuissimus</name>
    <dbReference type="NCBI Taxonomy" id="426638"/>
    <lineage>
        <taxon>Eukaryota</taxon>
        <taxon>Sar</taxon>
        <taxon>Stramenopiles</taxon>
        <taxon>Ochrophyta</taxon>
        <taxon>Bacillariophyta</taxon>
        <taxon>Coscinodiscophyceae</taxon>
        <taxon>Chaetocerotophycidae</taxon>
        <taxon>Chaetocerotales</taxon>
        <taxon>Chaetocerotaceae</taxon>
        <taxon>Chaetoceros</taxon>
    </lineage>
</organism>
<dbReference type="InterPro" id="IPR013087">
    <property type="entry name" value="Znf_C2H2_type"/>
</dbReference>
<evidence type="ECO:0000256" key="5">
    <source>
        <dbReference type="SAM" id="MobiDB-lite"/>
    </source>
</evidence>
<dbReference type="EMBL" id="BLLK01000022">
    <property type="protein sequence ID" value="GFH45671.1"/>
    <property type="molecule type" value="Genomic_DNA"/>
</dbReference>
<feature type="zinc finger region" description="C3H1-type" evidence="4">
    <location>
        <begin position="329"/>
        <end position="357"/>
    </location>
</feature>
<evidence type="ECO:0000256" key="4">
    <source>
        <dbReference type="PROSITE-ProRule" id="PRU00723"/>
    </source>
</evidence>
<dbReference type="PANTHER" id="PTHR13309:SF0">
    <property type="entry name" value="FMR1-INTERACTING PROTEIN NUFIP1"/>
    <property type="match status" value="1"/>
</dbReference>
<reference evidence="8 9" key="1">
    <citation type="journal article" date="2021" name="Sci. Rep.">
        <title>The genome of the diatom Chaetoceros tenuissimus carries an ancient integrated fragment of an extant virus.</title>
        <authorList>
            <person name="Hongo Y."/>
            <person name="Kimura K."/>
            <person name="Takaki Y."/>
            <person name="Yoshida Y."/>
            <person name="Baba S."/>
            <person name="Kobayashi G."/>
            <person name="Nagasaki K."/>
            <person name="Hano T."/>
            <person name="Tomaru Y."/>
        </authorList>
    </citation>
    <scope>NUCLEOTIDE SEQUENCE [LARGE SCALE GENOMIC DNA]</scope>
    <source>
        <strain evidence="8 9">NIES-3715</strain>
    </source>
</reference>
<dbReference type="Pfam" id="PF10453">
    <property type="entry name" value="NUFIP1"/>
    <property type="match status" value="1"/>
</dbReference>
<dbReference type="SUPFAM" id="SSF90229">
    <property type="entry name" value="CCCH zinc finger"/>
    <property type="match status" value="1"/>
</dbReference>
<feature type="compositionally biased region" description="Low complexity" evidence="5">
    <location>
        <begin position="23"/>
        <end position="38"/>
    </location>
</feature>
<dbReference type="AlphaFoldDB" id="A0AAD3CH11"/>
<keyword evidence="3 4" id="KW-0862">Zinc</keyword>
<evidence type="ECO:0000259" key="7">
    <source>
        <dbReference type="PROSITE" id="PS50157"/>
    </source>
</evidence>
<evidence type="ECO:0000256" key="1">
    <source>
        <dbReference type="ARBA" id="ARBA00022723"/>
    </source>
</evidence>
<dbReference type="InterPro" id="IPR036855">
    <property type="entry name" value="Znf_CCCH_sf"/>
</dbReference>
<gene>
    <name evidence="8" type="ORF">CTEN210_02145</name>
</gene>
<dbReference type="GO" id="GO:0000492">
    <property type="term" value="P:box C/D snoRNP assembly"/>
    <property type="evidence" value="ECO:0007669"/>
    <property type="project" value="TreeGrafter"/>
</dbReference>
<dbReference type="GO" id="GO:0008270">
    <property type="term" value="F:zinc ion binding"/>
    <property type="evidence" value="ECO:0007669"/>
    <property type="project" value="UniProtKB-KW"/>
</dbReference>
<dbReference type="GO" id="GO:0005634">
    <property type="term" value="C:nucleus"/>
    <property type="evidence" value="ECO:0007669"/>
    <property type="project" value="TreeGrafter"/>
</dbReference>
<dbReference type="InterPro" id="IPR000571">
    <property type="entry name" value="Znf_CCCH"/>
</dbReference>
<feature type="region of interest" description="Disordered" evidence="5">
    <location>
        <begin position="107"/>
        <end position="129"/>
    </location>
</feature>
<dbReference type="PROSITE" id="PS50103">
    <property type="entry name" value="ZF_C3H1"/>
    <property type="match status" value="1"/>
</dbReference>
<name>A0AAD3CH11_9STRA</name>
<evidence type="ECO:0000256" key="3">
    <source>
        <dbReference type="ARBA" id="ARBA00022833"/>
    </source>
</evidence>
<keyword evidence="2 4" id="KW-0863">Zinc-finger</keyword>
<keyword evidence="9" id="KW-1185">Reference proteome</keyword>
<feature type="compositionally biased region" description="Pro residues" evidence="5">
    <location>
        <begin position="114"/>
        <end position="124"/>
    </location>
</feature>
<dbReference type="InterPro" id="IPR039136">
    <property type="entry name" value="NUFIP1-like"/>
</dbReference>
<feature type="region of interest" description="Disordered" evidence="5">
    <location>
        <begin position="234"/>
        <end position="261"/>
    </location>
</feature>
<dbReference type="SMART" id="SM00356">
    <property type="entry name" value="ZnF_C3H1"/>
    <property type="match status" value="1"/>
</dbReference>
<feature type="region of interest" description="Disordered" evidence="5">
    <location>
        <begin position="1"/>
        <end position="63"/>
    </location>
</feature>
<evidence type="ECO:0000259" key="6">
    <source>
        <dbReference type="PROSITE" id="PS50103"/>
    </source>
</evidence>
<comment type="caution">
    <text evidence="8">The sequence shown here is derived from an EMBL/GenBank/DDBJ whole genome shotgun (WGS) entry which is preliminary data.</text>
</comment>
<protein>
    <recommendedName>
        <fullName evidence="10">C3H1-type domain-containing protein</fullName>
    </recommendedName>
</protein>
<feature type="domain" description="C3H1-type" evidence="6">
    <location>
        <begin position="329"/>
        <end position="357"/>
    </location>
</feature>
<sequence length="450" mass="51123">MSNHQWNPSFPYAGAPPSYPSNQQQQQQNGYAQQQQQQHYVPGNVPHYPPAYPINTQPTATPNQYQQMYSSQPYVNQHAYPNSQSLNAPAQYNPSLYSSQVQNYPATASYPTSTIPPPPPPPKQNKPKEPVQTYHCDACNVSFPNVKSYTSHTKAHIQCSKCSFQGSKKVVSAHYQSTHGQYAGRGLKTVQIQVPGSRQVQKFKICVGDHPDDIQKWIEERKKRFPSRANIEKKTMKNKRGRSEGAVVDTSSDSPSKKPCLEQQKKKVLEKEKVIPASSISTLIAGYGSSSDEEDVEKQETKELVCQIIGESNIVNTETPPNDVDTKSNFKTKQCRYFLRNGTCKNGDNCTYIHDIEKHEEYKASAVIRKERQSKRDRARNEAKKEMDILTTGRSQQNNRTKNNAAGGQTLLRKLLQNDIRRERSLTLQLLRYIVDCNYLQKQRQAKIEE</sequence>
<proteinExistence type="predicted"/>
<feature type="domain" description="C2H2-type" evidence="7">
    <location>
        <begin position="134"/>
        <end position="156"/>
    </location>
</feature>
<dbReference type="Gene3D" id="4.10.1000.10">
    <property type="entry name" value="Zinc finger, CCCH-type"/>
    <property type="match status" value="1"/>
</dbReference>
<evidence type="ECO:0008006" key="10">
    <source>
        <dbReference type="Google" id="ProtNLM"/>
    </source>
</evidence>